<name>A0ABP5PYV8_9ACTN</name>
<gene>
    <name evidence="1" type="ORF">GCM10009850_110300</name>
</gene>
<dbReference type="EMBL" id="BAAAQX010000051">
    <property type="protein sequence ID" value="GAA2215562.1"/>
    <property type="molecule type" value="Genomic_DNA"/>
</dbReference>
<accession>A0ABP5PYV8</accession>
<dbReference type="Proteomes" id="UP001499843">
    <property type="component" value="Unassembled WGS sequence"/>
</dbReference>
<protein>
    <submittedName>
        <fullName evidence="1">Uncharacterized protein</fullName>
    </submittedName>
</protein>
<organism evidence="1 2">
    <name type="scientific">Nonomuraea monospora</name>
    <dbReference type="NCBI Taxonomy" id="568818"/>
    <lineage>
        <taxon>Bacteria</taxon>
        <taxon>Bacillati</taxon>
        <taxon>Actinomycetota</taxon>
        <taxon>Actinomycetes</taxon>
        <taxon>Streptosporangiales</taxon>
        <taxon>Streptosporangiaceae</taxon>
        <taxon>Nonomuraea</taxon>
    </lineage>
</organism>
<keyword evidence="2" id="KW-1185">Reference proteome</keyword>
<evidence type="ECO:0000313" key="2">
    <source>
        <dbReference type="Proteomes" id="UP001499843"/>
    </source>
</evidence>
<comment type="caution">
    <text evidence="1">The sequence shown here is derived from an EMBL/GenBank/DDBJ whole genome shotgun (WGS) entry which is preliminary data.</text>
</comment>
<reference evidence="2" key="1">
    <citation type="journal article" date="2019" name="Int. J. Syst. Evol. Microbiol.">
        <title>The Global Catalogue of Microorganisms (GCM) 10K type strain sequencing project: providing services to taxonomists for standard genome sequencing and annotation.</title>
        <authorList>
            <consortium name="The Broad Institute Genomics Platform"/>
            <consortium name="The Broad Institute Genome Sequencing Center for Infectious Disease"/>
            <person name="Wu L."/>
            <person name="Ma J."/>
        </authorList>
    </citation>
    <scope>NUCLEOTIDE SEQUENCE [LARGE SCALE GENOMIC DNA]</scope>
    <source>
        <strain evidence="2">JCM 16114</strain>
    </source>
</reference>
<proteinExistence type="predicted"/>
<sequence length="87" mass="9184">MGRDQLEGAMPLVSMTEAGDRYHSSRDCIGLQAGQDGGAVQGYELRPVVKVAAGGGVGEDPVRFLQRVGKNLPDRLETLGLISSIES</sequence>
<evidence type="ECO:0000313" key="1">
    <source>
        <dbReference type="EMBL" id="GAA2215562.1"/>
    </source>
</evidence>